<dbReference type="InterPro" id="IPR000101">
    <property type="entry name" value="GGT_peptidase"/>
</dbReference>
<dbReference type="EMBL" id="AOMC01000046">
    <property type="protein sequence ID" value="EMA48771.1"/>
    <property type="molecule type" value="Genomic_DNA"/>
</dbReference>
<sequence length="615" mass="65446">MEDGQSVDGQGEAGTGRSKTRRRTFLKGSAVALGAGAFPATADRATAHDDESDDGDRVDRVETATSGEGMVASSDPRASTIGADVLDAGGNAVDAAVAVQFALNVVQPHTSGIGGGGFMLVYDAGEDELYSVDNRERAPFGATPDMFLNDDGEPIPFDERITLGQAVGVPGTLKACDIALKRFGTREIADLIEPAIDLAGGARVDYYLGSTIEEEYEKFNDAARSVFAPGGTPLAIGDQVEQPDLAATFETIAENGVGALYKGGVGEAVADVVQENGGSMTPADLGAYNVTIDTPEYVEYGDVTVRTQPLPSSGGLTIAHILSLLEPFDLARYDRQSVELYRLLAETFKLAYADRGEYMGDKQFVDAPWQGLLDEEYLDERRTTIEGGGVTTETQQPGDPWSYQPGDPYAIDPLTVDDVSQVKDAPRPYIPSPRGSTTHFTVADSEGNMVSWTSTIEQLFGSGIMVPDHGFMLNNEITDFDAEPGGPNEVQPHKRPLSSTSPTIVFRDGEPFFTVGSPGGTTIITTVAEMIINLVDFDMDLAEAVAEPRLYANSEPAIYPEASVPGDVQQGLRDLGYELAPFTRLGNVMTIRRDPKTGAYTGAADFRNGGATRGL</sequence>
<evidence type="ECO:0000313" key="7">
    <source>
        <dbReference type="EMBL" id="EMA48771.1"/>
    </source>
</evidence>
<dbReference type="PANTHER" id="PTHR43199:SF1">
    <property type="entry name" value="GLUTATHIONE HYDROLASE PROENZYME"/>
    <property type="match status" value="1"/>
</dbReference>
<dbReference type="InterPro" id="IPR055262">
    <property type="entry name" value="GGT_CS"/>
</dbReference>
<name>M0MT21_HALMO</name>
<proteinExistence type="inferred from homology"/>
<evidence type="ECO:0000313" key="8">
    <source>
        <dbReference type="Proteomes" id="UP000011568"/>
    </source>
</evidence>
<comment type="similarity">
    <text evidence="1">Belongs to the gamma-glutamyltransferase family.</text>
</comment>
<evidence type="ECO:0000256" key="5">
    <source>
        <dbReference type="ARBA" id="ARBA00023315"/>
    </source>
</evidence>
<accession>M0MT21</accession>
<dbReference type="AlphaFoldDB" id="M0MT21"/>
<feature type="region of interest" description="Disordered" evidence="6">
    <location>
        <begin position="38"/>
        <end position="58"/>
    </location>
</feature>
<protein>
    <submittedName>
        <fullName evidence="7">Gamma-glutamyltranspeptidase</fullName>
    </submittedName>
</protein>
<reference evidence="7 8" key="1">
    <citation type="journal article" date="2014" name="PLoS Genet.">
        <title>Phylogenetically driven sequencing of extremely halophilic archaea reveals strategies for static and dynamic osmo-response.</title>
        <authorList>
            <person name="Becker E.A."/>
            <person name="Seitzer P.M."/>
            <person name="Tritt A."/>
            <person name="Larsen D."/>
            <person name="Krusor M."/>
            <person name="Yao A.I."/>
            <person name="Wu D."/>
            <person name="Madern D."/>
            <person name="Eisen J.A."/>
            <person name="Darling A.E."/>
            <person name="Facciotti M.T."/>
        </authorList>
    </citation>
    <scope>NUCLEOTIDE SEQUENCE [LARGE SCALE GENOMIC DNA]</scope>
    <source>
        <strain evidence="7 8">DSM 1307</strain>
    </source>
</reference>
<evidence type="ECO:0000256" key="1">
    <source>
        <dbReference type="ARBA" id="ARBA00009381"/>
    </source>
</evidence>
<dbReference type="GO" id="GO:0036374">
    <property type="term" value="F:glutathione hydrolase activity"/>
    <property type="evidence" value="ECO:0007669"/>
    <property type="project" value="InterPro"/>
</dbReference>
<dbReference type="eggNOG" id="arCOG04053">
    <property type="taxonomic scope" value="Archaea"/>
</dbReference>
<evidence type="ECO:0000256" key="6">
    <source>
        <dbReference type="SAM" id="MobiDB-lite"/>
    </source>
</evidence>
<dbReference type="NCBIfam" id="TIGR00066">
    <property type="entry name" value="g_glut_trans"/>
    <property type="match status" value="1"/>
</dbReference>
<dbReference type="GO" id="GO:0016746">
    <property type="term" value="F:acyltransferase activity"/>
    <property type="evidence" value="ECO:0007669"/>
    <property type="project" value="UniProtKB-KW"/>
</dbReference>
<dbReference type="InterPro" id="IPR043137">
    <property type="entry name" value="GGT_ssub_C"/>
</dbReference>
<dbReference type="PANTHER" id="PTHR43199">
    <property type="entry name" value="GLUTATHIONE HYDROLASE"/>
    <property type="match status" value="1"/>
</dbReference>
<dbReference type="Proteomes" id="UP000011568">
    <property type="component" value="Unassembled WGS sequence"/>
</dbReference>
<keyword evidence="2" id="KW-0808">Transferase</keyword>
<keyword evidence="5" id="KW-0012">Acyltransferase</keyword>
<dbReference type="Pfam" id="PF01019">
    <property type="entry name" value="G_glu_transpept"/>
    <property type="match status" value="1"/>
</dbReference>
<gene>
    <name evidence="7" type="ORF">C448_02843</name>
</gene>
<dbReference type="Gene3D" id="1.10.246.130">
    <property type="match status" value="1"/>
</dbReference>
<dbReference type="STRING" id="931277.C448_02843"/>
<keyword evidence="3" id="KW-0378">Hydrolase</keyword>
<dbReference type="InterPro" id="IPR006311">
    <property type="entry name" value="TAT_signal"/>
</dbReference>
<dbReference type="Gene3D" id="3.60.20.40">
    <property type="match status" value="1"/>
</dbReference>
<comment type="caution">
    <text evidence="7">The sequence shown here is derived from an EMBL/GenBank/DDBJ whole genome shotgun (WGS) entry which is preliminary data.</text>
</comment>
<feature type="compositionally biased region" description="Basic and acidic residues" evidence="6">
    <location>
        <begin position="45"/>
        <end position="58"/>
    </location>
</feature>
<dbReference type="PATRIC" id="fig|931277.6.peg.551"/>
<dbReference type="PROSITE" id="PS00462">
    <property type="entry name" value="G_GLU_TRANSPEPTIDASE"/>
    <property type="match status" value="1"/>
</dbReference>
<organism evidence="7 8">
    <name type="scientific">Halococcus morrhuae DSM 1307</name>
    <dbReference type="NCBI Taxonomy" id="931277"/>
    <lineage>
        <taxon>Archaea</taxon>
        <taxon>Methanobacteriati</taxon>
        <taxon>Methanobacteriota</taxon>
        <taxon>Stenosarchaea group</taxon>
        <taxon>Halobacteria</taxon>
        <taxon>Halobacteriales</taxon>
        <taxon>Halococcaceae</taxon>
        <taxon>Halococcus</taxon>
    </lineage>
</organism>
<dbReference type="GO" id="GO:0006751">
    <property type="term" value="P:glutathione catabolic process"/>
    <property type="evidence" value="ECO:0007669"/>
    <property type="project" value="InterPro"/>
</dbReference>
<dbReference type="InterPro" id="IPR051792">
    <property type="entry name" value="GGT_bact"/>
</dbReference>
<evidence type="ECO:0000256" key="4">
    <source>
        <dbReference type="ARBA" id="ARBA00023145"/>
    </source>
</evidence>
<dbReference type="InterPro" id="IPR043138">
    <property type="entry name" value="GGT_lsub"/>
</dbReference>
<feature type="region of interest" description="Disordered" evidence="6">
    <location>
        <begin position="1"/>
        <end position="23"/>
    </location>
</feature>
<dbReference type="InterPro" id="IPR029055">
    <property type="entry name" value="Ntn_hydrolases_N"/>
</dbReference>
<keyword evidence="8" id="KW-1185">Reference proteome</keyword>
<evidence type="ECO:0000256" key="2">
    <source>
        <dbReference type="ARBA" id="ARBA00022679"/>
    </source>
</evidence>
<dbReference type="SUPFAM" id="SSF56235">
    <property type="entry name" value="N-terminal nucleophile aminohydrolases (Ntn hydrolases)"/>
    <property type="match status" value="1"/>
</dbReference>
<keyword evidence="4" id="KW-0865">Zymogen</keyword>
<evidence type="ECO:0000256" key="3">
    <source>
        <dbReference type="ARBA" id="ARBA00022801"/>
    </source>
</evidence>
<dbReference type="PROSITE" id="PS51318">
    <property type="entry name" value="TAT"/>
    <property type="match status" value="1"/>
</dbReference>
<dbReference type="PRINTS" id="PR01210">
    <property type="entry name" value="GGTRANSPTASE"/>
</dbReference>